<comment type="similarity">
    <text evidence="1">Belongs to the bacterial reverse transcriptase family.</text>
</comment>
<accession>A0A934N8F2</accession>
<dbReference type="AlphaFoldDB" id="A0A934N8F2"/>
<name>A0A934N8F2_9GAMM</name>
<gene>
    <name evidence="3" type="ORF">I8J31_20365</name>
</gene>
<dbReference type="CDD" id="cd01651">
    <property type="entry name" value="RT_G2_intron"/>
    <property type="match status" value="1"/>
</dbReference>
<keyword evidence="4" id="KW-1185">Reference proteome</keyword>
<organism evidence="3 4">
    <name type="scientific">Marinomonas transparens</name>
    <dbReference type="NCBI Taxonomy" id="2795388"/>
    <lineage>
        <taxon>Bacteria</taxon>
        <taxon>Pseudomonadati</taxon>
        <taxon>Pseudomonadota</taxon>
        <taxon>Gammaproteobacteria</taxon>
        <taxon>Oceanospirillales</taxon>
        <taxon>Oceanospirillaceae</taxon>
        <taxon>Marinomonas</taxon>
    </lineage>
</organism>
<dbReference type="PANTHER" id="PTHR34047">
    <property type="entry name" value="NUCLEAR INTRON MATURASE 1, MITOCHONDRIAL-RELATED"/>
    <property type="match status" value="1"/>
</dbReference>
<dbReference type="Pfam" id="PF00078">
    <property type="entry name" value="RVT_1"/>
    <property type="match status" value="1"/>
</dbReference>
<dbReference type="InterPro" id="IPR000477">
    <property type="entry name" value="RT_dom"/>
</dbReference>
<dbReference type="InterPro" id="IPR043502">
    <property type="entry name" value="DNA/RNA_pol_sf"/>
</dbReference>
<comment type="caution">
    <text evidence="3">The sequence shown here is derived from an EMBL/GenBank/DDBJ whole genome shotgun (WGS) entry which is preliminary data.</text>
</comment>
<evidence type="ECO:0000313" key="3">
    <source>
        <dbReference type="EMBL" id="MBJ7540026.1"/>
    </source>
</evidence>
<evidence type="ECO:0000259" key="2">
    <source>
        <dbReference type="PROSITE" id="PS50878"/>
    </source>
</evidence>
<evidence type="ECO:0000256" key="1">
    <source>
        <dbReference type="ARBA" id="ARBA00034120"/>
    </source>
</evidence>
<dbReference type="PROSITE" id="PS50878">
    <property type="entry name" value="RT_POL"/>
    <property type="match status" value="1"/>
</dbReference>
<sequence>MGKKHKNLIEQIASKDNILLAAKKARKGNPSSVGGMIFMDYLEPNIEYLSRAIADGSYTPGKPKNFVIYEPKKRQITALPFRDRVVQHAINNVIEPIFERTFYTQSYGCRTGRGTHKGAIACQAMMRRLEKDGEVWVLKTDFAGYFYNINRAVLHKRIRAKVSCKKTLGLIEKYVESEGIGIPIGNLTSQLFANIYGTIIDEWLLHEAKNKHFFRYMDDIVILGKSQKEMRALQVEMQRFCIDEMGMWFSKWFVCAASKGVNFLGYRIWTTHKLMRKQSVTAAKRKIKRYTKQDKKEELRRFLASWLGHAKWADSRNLIKSLEKVKCEAM</sequence>
<evidence type="ECO:0000313" key="4">
    <source>
        <dbReference type="Proteomes" id="UP000628710"/>
    </source>
</evidence>
<reference evidence="3" key="1">
    <citation type="submission" date="2020-12" db="EMBL/GenBank/DDBJ databases">
        <title>Marinomonas arctica sp. nov., a psychrotolerant bacterium isolated from the Arctic.</title>
        <authorList>
            <person name="Zhang Y."/>
        </authorList>
    </citation>
    <scope>NUCLEOTIDE SEQUENCE</scope>
    <source>
        <strain evidence="3">C1424</strain>
    </source>
</reference>
<dbReference type="EMBL" id="JAEMNX010000045">
    <property type="protein sequence ID" value="MBJ7540026.1"/>
    <property type="molecule type" value="Genomic_DNA"/>
</dbReference>
<dbReference type="PANTHER" id="PTHR34047:SF8">
    <property type="entry name" value="PROTEIN YKFC"/>
    <property type="match status" value="1"/>
</dbReference>
<proteinExistence type="inferred from homology"/>
<dbReference type="InterPro" id="IPR051083">
    <property type="entry name" value="GrpII_Intron_Splice-Mob/Def"/>
</dbReference>
<dbReference type="SUPFAM" id="SSF56672">
    <property type="entry name" value="DNA/RNA polymerases"/>
    <property type="match status" value="1"/>
</dbReference>
<protein>
    <recommendedName>
        <fullName evidence="2">Reverse transcriptase domain-containing protein</fullName>
    </recommendedName>
</protein>
<dbReference type="Proteomes" id="UP000628710">
    <property type="component" value="Unassembled WGS sequence"/>
</dbReference>
<feature type="domain" description="Reverse transcriptase" evidence="2">
    <location>
        <begin position="51"/>
        <end position="268"/>
    </location>
</feature>
<dbReference type="RefSeq" id="WP_199470419.1">
    <property type="nucleotide sequence ID" value="NZ_JAEMNX010000045.1"/>
</dbReference>